<proteinExistence type="predicted"/>
<name>A0A4P9WJP2_9FUNG</name>
<dbReference type="InterPro" id="IPR032675">
    <property type="entry name" value="LRR_dom_sf"/>
</dbReference>
<keyword evidence="3" id="KW-1185">Reference proteome</keyword>
<evidence type="ECO:0000313" key="2">
    <source>
        <dbReference type="EMBL" id="RKO92285.1"/>
    </source>
</evidence>
<organism evidence="2 3">
    <name type="scientific">Blyttiomyces helicus</name>
    <dbReference type="NCBI Taxonomy" id="388810"/>
    <lineage>
        <taxon>Eukaryota</taxon>
        <taxon>Fungi</taxon>
        <taxon>Fungi incertae sedis</taxon>
        <taxon>Chytridiomycota</taxon>
        <taxon>Chytridiomycota incertae sedis</taxon>
        <taxon>Chytridiomycetes</taxon>
        <taxon>Chytridiomycetes incertae sedis</taxon>
        <taxon>Blyttiomyces</taxon>
    </lineage>
</organism>
<evidence type="ECO:0000256" key="1">
    <source>
        <dbReference type="SAM" id="MobiDB-lite"/>
    </source>
</evidence>
<feature type="compositionally biased region" description="Acidic residues" evidence="1">
    <location>
        <begin position="532"/>
        <end position="543"/>
    </location>
</feature>
<evidence type="ECO:0000313" key="3">
    <source>
        <dbReference type="Proteomes" id="UP000269721"/>
    </source>
</evidence>
<dbReference type="Gene3D" id="3.80.10.10">
    <property type="entry name" value="Ribonuclease Inhibitor"/>
    <property type="match status" value="1"/>
</dbReference>
<reference evidence="3" key="1">
    <citation type="journal article" date="2018" name="Nat. Microbiol.">
        <title>Leveraging single-cell genomics to expand the fungal tree of life.</title>
        <authorList>
            <person name="Ahrendt S.R."/>
            <person name="Quandt C.A."/>
            <person name="Ciobanu D."/>
            <person name="Clum A."/>
            <person name="Salamov A."/>
            <person name="Andreopoulos B."/>
            <person name="Cheng J.F."/>
            <person name="Woyke T."/>
            <person name="Pelin A."/>
            <person name="Henrissat B."/>
            <person name="Reynolds N.K."/>
            <person name="Benny G.L."/>
            <person name="Smith M.E."/>
            <person name="James T.Y."/>
            <person name="Grigoriev I.V."/>
        </authorList>
    </citation>
    <scope>NUCLEOTIDE SEQUENCE [LARGE SCALE GENOMIC DNA]</scope>
</reference>
<dbReference type="EMBL" id="KZ994702">
    <property type="protein sequence ID" value="RKO92285.1"/>
    <property type="molecule type" value="Genomic_DNA"/>
</dbReference>
<sequence length="746" mass="82514">MLFPPIARLPFCPSPLNSFGTWVDCPNLCSRVLPARRLTPGVLSSYIGAECESLDMPLKPFIREHIDITDLEDMDPADHRFLKRVDIANAAPPNLRILYIRTNNRLVTEFLPQTLTELTIVPGLFTPCEAGFLVKLLRRLRRLQRLTLTTTALRGDAPPDEAWEGSSLATLIVTPAKHFGPLARDYYPDFIPTGLVHLAVEFDLAYEWNYQVVRATYPPTLRRPELRCGYFSKFADSILQSLPNLEVLVVSGDGPSLESQPDAAAVSGGPRTGEITALALLRTVLCFLELRKLTIGRDCAICPNVGGDGVVNLNLMDLPRLEALFVCSSIRIIPEAFPPSLVSLGLKFSDIQSTRIHSVLEVLPMRTSLRDLELIGQSLHRPPPSAPPLDAVMLPLPSLKTLTLGPCPPQNICKFISSLPALETLNLASDTRVRAQTHTRRKRHPSEKVLAPWDCINVTEEVAEALPPINKFNIRGLHSMCLACIQALRNRGTKVTMASKRQPEPLERRTLPVDLESLPTTDAEMRYWIEGDPNEEEEEDDEDGSWKNGMKEPNQTKLAHLGASAIVEAGQRGGPCVPRPSCASHAETRETASVPRARDMEMPGAAAVSRVMFWGRERDGRYPVEYLASGREVGSTRRAGLSRRATNLDHPYLLASHLLRVIVSPCNQDGNPHGPAGLSLPSSPDSSLGPAFGRHFMFLLRGWNSDDMRFCLCLRFYALLPCQRVILRSSSQLGKIEPSALPQLPL</sequence>
<accession>A0A4P9WJP2</accession>
<protein>
    <submittedName>
        <fullName evidence="2">Uncharacterized protein</fullName>
    </submittedName>
</protein>
<feature type="region of interest" description="Disordered" evidence="1">
    <location>
        <begin position="530"/>
        <end position="552"/>
    </location>
</feature>
<gene>
    <name evidence="2" type="ORF">BDK51DRAFT_46323</name>
</gene>
<dbReference type="AlphaFoldDB" id="A0A4P9WJP2"/>
<dbReference type="Proteomes" id="UP000269721">
    <property type="component" value="Unassembled WGS sequence"/>
</dbReference>
<dbReference type="SUPFAM" id="SSF52047">
    <property type="entry name" value="RNI-like"/>
    <property type="match status" value="1"/>
</dbReference>